<gene>
    <name evidence="2" type="ORF">EC9_12030</name>
</gene>
<dbReference type="InterPro" id="IPR011989">
    <property type="entry name" value="ARM-like"/>
</dbReference>
<protein>
    <submittedName>
        <fullName evidence="2">HEAT repeat protein</fullName>
    </submittedName>
</protein>
<dbReference type="Proteomes" id="UP000319557">
    <property type="component" value="Chromosome"/>
</dbReference>
<dbReference type="GO" id="GO:0016491">
    <property type="term" value="F:oxidoreductase activity"/>
    <property type="evidence" value="ECO:0007669"/>
    <property type="project" value="TreeGrafter"/>
</dbReference>
<dbReference type="OrthoDB" id="230870at2"/>
<dbReference type="SMART" id="SM00567">
    <property type="entry name" value="EZ_HEAT"/>
    <property type="match status" value="9"/>
</dbReference>
<evidence type="ECO:0000256" key="1">
    <source>
        <dbReference type="SAM" id="SignalP"/>
    </source>
</evidence>
<sequence precursor="true">MSIAFRTCQFLLALMISQTALSNLAHAQTNDIPALLQQLRGGSAEQQKAALKSLASAPDGAARATAIAGLVKLLDSDKPAVRARSAYALGYLADGNAEAAKALIQHAMDKDPTVRNAVIKALVRIKAPRELTLPIWAKTLQSSDPEAIMHVIHSMADLGSEAVPTLRETLSHPEAAYWALLVVSELGPQAAELTPELMELIDHAQPEVQLQAIIAVGKVQGDGEKIVPGLVKVLRGDAPMAGKYAACFALSQYPQPTTGAAALEATLDDASDVELKLLAGWSLLTLAPETAKRPQALTAIIAGLSSEQPRIRHLAIRALGDIKPGPDGPSPEVIQAMTKALQDSEPAVISQVVDVLASKGTAAVGVIKTSLTNNALRPLGIELARRLGPNAAPLVPDLIAAMKSSDDPEQVREIAFALAAIGSAAKPASDVLVAELSNENRRVRYSACYALGSIGSDAQNVLTELTQRLGCDDPFLQLSAAWSLLKLQPGDPKLIAQAVPLLTQALQHENEFVRLEAARTLGTLGQAAQGSVDDLNALSSDESPMVRQAAAEAAEAIQGK</sequence>
<dbReference type="InterPro" id="IPR016024">
    <property type="entry name" value="ARM-type_fold"/>
</dbReference>
<keyword evidence="3" id="KW-1185">Reference proteome</keyword>
<proteinExistence type="predicted"/>
<dbReference type="EMBL" id="CP036261">
    <property type="protein sequence ID" value="QDS87027.1"/>
    <property type="molecule type" value="Genomic_DNA"/>
</dbReference>
<dbReference type="PANTHER" id="PTHR12697">
    <property type="entry name" value="PBS LYASE HEAT-LIKE PROTEIN"/>
    <property type="match status" value="1"/>
</dbReference>
<dbReference type="InterPro" id="IPR004155">
    <property type="entry name" value="PBS_lyase_HEAT"/>
</dbReference>
<feature type="signal peptide" evidence="1">
    <location>
        <begin position="1"/>
        <end position="27"/>
    </location>
</feature>
<dbReference type="Pfam" id="PF13646">
    <property type="entry name" value="HEAT_2"/>
    <property type="match status" value="3"/>
</dbReference>
<feature type="chain" id="PRO_5021969022" evidence="1">
    <location>
        <begin position="28"/>
        <end position="560"/>
    </location>
</feature>
<evidence type="ECO:0000313" key="2">
    <source>
        <dbReference type="EMBL" id="QDS87027.1"/>
    </source>
</evidence>
<name>A0A517LWN8_9BACT</name>
<keyword evidence="1" id="KW-0732">Signal</keyword>
<dbReference type="KEGG" id="ruv:EC9_12030"/>
<dbReference type="AlphaFoldDB" id="A0A517LWN8"/>
<evidence type="ECO:0000313" key="3">
    <source>
        <dbReference type="Proteomes" id="UP000319557"/>
    </source>
</evidence>
<accession>A0A517LWN8</accession>
<organism evidence="2 3">
    <name type="scientific">Rosistilla ulvae</name>
    <dbReference type="NCBI Taxonomy" id="1930277"/>
    <lineage>
        <taxon>Bacteria</taxon>
        <taxon>Pseudomonadati</taxon>
        <taxon>Planctomycetota</taxon>
        <taxon>Planctomycetia</taxon>
        <taxon>Pirellulales</taxon>
        <taxon>Pirellulaceae</taxon>
        <taxon>Rosistilla</taxon>
    </lineage>
</organism>
<dbReference type="Gene3D" id="1.25.10.10">
    <property type="entry name" value="Leucine-rich Repeat Variant"/>
    <property type="match status" value="4"/>
</dbReference>
<reference evidence="2 3" key="1">
    <citation type="submission" date="2019-02" db="EMBL/GenBank/DDBJ databases">
        <title>Deep-cultivation of Planctomycetes and their phenomic and genomic characterization uncovers novel biology.</title>
        <authorList>
            <person name="Wiegand S."/>
            <person name="Jogler M."/>
            <person name="Boedeker C."/>
            <person name="Pinto D."/>
            <person name="Vollmers J."/>
            <person name="Rivas-Marin E."/>
            <person name="Kohn T."/>
            <person name="Peeters S.H."/>
            <person name="Heuer A."/>
            <person name="Rast P."/>
            <person name="Oberbeckmann S."/>
            <person name="Bunk B."/>
            <person name="Jeske O."/>
            <person name="Meyerdierks A."/>
            <person name="Storesund J.E."/>
            <person name="Kallscheuer N."/>
            <person name="Luecker S."/>
            <person name="Lage O.M."/>
            <person name="Pohl T."/>
            <person name="Merkel B.J."/>
            <person name="Hornburger P."/>
            <person name="Mueller R.-W."/>
            <person name="Bruemmer F."/>
            <person name="Labrenz M."/>
            <person name="Spormann A.M."/>
            <person name="Op den Camp H."/>
            <person name="Overmann J."/>
            <person name="Amann R."/>
            <person name="Jetten M.S.M."/>
            <person name="Mascher T."/>
            <person name="Medema M.H."/>
            <person name="Devos D.P."/>
            <person name="Kaster A.-K."/>
            <person name="Ovreas L."/>
            <person name="Rohde M."/>
            <person name="Galperin M.Y."/>
            <person name="Jogler C."/>
        </authorList>
    </citation>
    <scope>NUCLEOTIDE SEQUENCE [LARGE SCALE GENOMIC DNA]</scope>
    <source>
        <strain evidence="2 3">EC9</strain>
    </source>
</reference>
<dbReference type="SUPFAM" id="SSF48371">
    <property type="entry name" value="ARM repeat"/>
    <property type="match status" value="1"/>
</dbReference>
<dbReference type="PANTHER" id="PTHR12697:SF5">
    <property type="entry name" value="DEOXYHYPUSINE HYDROXYLASE"/>
    <property type="match status" value="1"/>
</dbReference>